<feature type="compositionally biased region" description="Low complexity" evidence="1">
    <location>
        <begin position="299"/>
        <end position="313"/>
    </location>
</feature>
<protein>
    <recommendedName>
        <fullName evidence="4">CGNR zinc finger domain-containing protein</fullName>
    </recommendedName>
</protein>
<reference evidence="2" key="1">
    <citation type="submission" date="2022-03" db="EMBL/GenBank/DDBJ databases">
        <authorList>
            <person name="Leyn A S."/>
        </authorList>
    </citation>
    <scope>NUCLEOTIDE SEQUENCE</scope>
    <source>
        <strain evidence="2">Streptomyces globisporus 4-3</strain>
    </source>
</reference>
<feature type="region of interest" description="Disordered" evidence="1">
    <location>
        <begin position="277"/>
        <end position="313"/>
    </location>
</feature>
<evidence type="ECO:0008006" key="4">
    <source>
        <dbReference type="Google" id="ProtNLM"/>
    </source>
</evidence>
<gene>
    <name evidence="2" type="ORF">SGL43_07252</name>
</gene>
<evidence type="ECO:0000313" key="2">
    <source>
        <dbReference type="EMBL" id="CAH9420194.1"/>
    </source>
</evidence>
<evidence type="ECO:0000256" key="1">
    <source>
        <dbReference type="SAM" id="MobiDB-lite"/>
    </source>
</evidence>
<evidence type="ECO:0000313" key="3">
    <source>
        <dbReference type="Proteomes" id="UP001154015"/>
    </source>
</evidence>
<comment type="caution">
    <text evidence="2">The sequence shown here is derived from an EMBL/GenBank/DDBJ whole genome shotgun (WGS) entry which is preliminary data.</text>
</comment>
<dbReference type="Proteomes" id="UP001154015">
    <property type="component" value="Unassembled WGS sequence"/>
</dbReference>
<keyword evidence="3" id="KW-1185">Reference proteome</keyword>
<dbReference type="EMBL" id="CAKXYP010000035">
    <property type="protein sequence ID" value="CAH9420194.1"/>
    <property type="molecule type" value="Genomic_DNA"/>
</dbReference>
<name>A0ABN8VGV9_STRGL</name>
<organism evidence="2 3">
    <name type="scientific">Streptomyces globisporus</name>
    <dbReference type="NCBI Taxonomy" id="1908"/>
    <lineage>
        <taxon>Bacteria</taxon>
        <taxon>Bacillati</taxon>
        <taxon>Actinomycetota</taxon>
        <taxon>Actinomycetes</taxon>
        <taxon>Kitasatosporales</taxon>
        <taxon>Streptomycetaceae</taxon>
        <taxon>Streptomyces</taxon>
    </lineage>
</organism>
<accession>A0ABN8VGV9</accession>
<proteinExistence type="predicted"/>
<sequence>MMPRMAAYVDPRFRPTLWPGIPVPAPELSPLDDARAEEGWIVWTPQLRSPGERTVPLPEDFYLREFMELDPADLDAVAAMMRAYGHLGGRVGSLSLDEDVHAYFTGLAETLHPKHGPFALHGELATLLVSAAQDAIATWLALGREGGLDALVDAEATEEELARWQADNTHQEKIWPRDLDHMREELVGLKIGSLSSSLNSALERFSIGIGSLDDRYPTLLSVAFLQLYNHLAENATIRECANETCRRAFVRQRGRAEYGQNRTTGIKYCTRECARAQAQRELRRRRKQRNSPPNPPATEPAGPTPTATTPQGA</sequence>